<dbReference type="InterPro" id="IPR050477">
    <property type="entry name" value="GrpII_AminoAcid_Decarb"/>
</dbReference>
<dbReference type="InterPro" id="IPR015421">
    <property type="entry name" value="PyrdxlP-dep_Trfase_major"/>
</dbReference>
<dbReference type="InterPro" id="IPR002129">
    <property type="entry name" value="PyrdxlP-dep_de-COase"/>
</dbReference>
<evidence type="ECO:0000256" key="3">
    <source>
        <dbReference type="ARBA" id="ARBA00023239"/>
    </source>
</evidence>
<dbReference type="Gene3D" id="3.40.640.10">
    <property type="entry name" value="Type I PLP-dependent aspartate aminotransferase-like (Major domain)"/>
    <property type="match status" value="1"/>
</dbReference>
<evidence type="ECO:0000313" key="5">
    <source>
        <dbReference type="EMBL" id="SDH93755.1"/>
    </source>
</evidence>
<dbReference type="GO" id="GO:0016830">
    <property type="term" value="F:carbon-carbon lyase activity"/>
    <property type="evidence" value="ECO:0007669"/>
    <property type="project" value="InterPro"/>
</dbReference>
<dbReference type="SUPFAM" id="SSF53383">
    <property type="entry name" value="PLP-dependent transferases"/>
    <property type="match status" value="1"/>
</dbReference>
<keyword evidence="3" id="KW-0456">Lyase</keyword>
<evidence type="ECO:0000313" key="6">
    <source>
        <dbReference type="Proteomes" id="UP000199340"/>
    </source>
</evidence>
<keyword evidence="2 4" id="KW-0663">Pyridoxal phosphate</keyword>
<gene>
    <name evidence="5" type="ORF">SAMN05421850_10185</name>
</gene>
<feature type="modified residue" description="N6-(pyridoxal phosphate)lysine" evidence="4">
    <location>
        <position position="436"/>
    </location>
</feature>
<dbReference type="AlphaFoldDB" id="A0A1G8GH94"/>
<accession>A0A1G8GH94</accession>
<sequence>MKSHSRLEARLGAIVKDVQDRFDQPTTRPLSPDAWFLGGHAENEALLRALLSEVIDGHVSNRRAYARDDPDFLYEDDYDSEEFARTKDLLLQNLRGLNDKLKGSIPVASYRNQSHMYWDVTLPGVAGYIAGMLHNQNQAAAEGSPVTTALEYAVGQQLCDMLGYDVTGATKPWGHITVGGTIANVEAVWAARNLRFQAVALAHALRVDPAFADAANITLRTADGRRERMASLSDWDLLNIPVDDALDLPQRFTRTCGIPEQAVKAALDRFSVQQMGLLDFYRTMLPETPAPAMIVPATAHYSWPRGAGISGLGIRHMLPVAVDLDGRMDMVALRHVLDNCLSEKRPVVMVVAVIGSTRESAVDPIGEIADIRDEYREMGLDFVIHADAAWGGYFRSMVKPPKFLGADSPQSRLSDYVEHQFAALPRADSITVDPHKAGFIPYPAGALCYRNGAMPGLITVVADVVYHGGSAMTMGACALAGSSPGASTTAVYLSHLCIPPDKSGYGKLLGRCVHNAKRFYAALVTMARADDPFVIVPFKRIPAEAAGKTAVEQREELALIEERIVGLSEEVLKEQLDHDPDLAALFEALGPDLTVINYAFNFRTADGLNTDPALMNELNLAIFRACSIEENETYEVPRQELILTQAAFDPEVYGQEFCNIFARRLGVDPQDGVPVDYLISTMQNAWITNTSVGNFIPELIDALRGIVTREVQALVHRHGLPPLQEKKG</sequence>
<dbReference type="OrthoDB" id="9803665at2"/>
<dbReference type="Pfam" id="PF00282">
    <property type="entry name" value="Pyridoxal_deC"/>
    <property type="match status" value="1"/>
</dbReference>
<organism evidence="5 6">
    <name type="scientific">Lutimaribacter saemankumensis</name>
    <dbReference type="NCBI Taxonomy" id="490829"/>
    <lineage>
        <taxon>Bacteria</taxon>
        <taxon>Pseudomonadati</taxon>
        <taxon>Pseudomonadota</taxon>
        <taxon>Alphaproteobacteria</taxon>
        <taxon>Rhodobacterales</taxon>
        <taxon>Roseobacteraceae</taxon>
        <taxon>Lutimaribacter</taxon>
    </lineage>
</organism>
<keyword evidence="6" id="KW-1185">Reference proteome</keyword>
<protein>
    <submittedName>
        <fullName evidence="5">Pyridoxal-dependent decarboxylase conserved domain-containing protein</fullName>
    </submittedName>
</protein>
<dbReference type="RefSeq" id="WP_090025345.1">
    <property type="nucleotide sequence ID" value="NZ_FNEB01000001.1"/>
</dbReference>
<dbReference type="Proteomes" id="UP000199340">
    <property type="component" value="Unassembled WGS sequence"/>
</dbReference>
<comment type="cofactor">
    <cofactor evidence="1 4">
        <name>pyridoxal 5'-phosphate</name>
        <dbReference type="ChEBI" id="CHEBI:597326"/>
    </cofactor>
</comment>
<proteinExistence type="predicted"/>
<evidence type="ECO:0000256" key="2">
    <source>
        <dbReference type="ARBA" id="ARBA00022898"/>
    </source>
</evidence>
<dbReference type="EMBL" id="FNEB01000001">
    <property type="protein sequence ID" value="SDH93755.1"/>
    <property type="molecule type" value="Genomic_DNA"/>
</dbReference>
<dbReference type="STRING" id="490829.SAMN05421850_10185"/>
<dbReference type="GO" id="GO:0019752">
    <property type="term" value="P:carboxylic acid metabolic process"/>
    <property type="evidence" value="ECO:0007669"/>
    <property type="project" value="InterPro"/>
</dbReference>
<name>A0A1G8GH94_9RHOB</name>
<dbReference type="InterPro" id="IPR015424">
    <property type="entry name" value="PyrdxlP-dep_Trfase"/>
</dbReference>
<reference evidence="5 6" key="1">
    <citation type="submission" date="2016-10" db="EMBL/GenBank/DDBJ databases">
        <authorList>
            <person name="de Groot N.N."/>
        </authorList>
    </citation>
    <scope>NUCLEOTIDE SEQUENCE [LARGE SCALE GENOMIC DNA]</scope>
    <source>
        <strain evidence="5 6">DSM 28010</strain>
    </source>
</reference>
<evidence type="ECO:0000256" key="4">
    <source>
        <dbReference type="PIRSR" id="PIRSR602129-50"/>
    </source>
</evidence>
<evidence type="ECO:0000256" key="1">
    <source>
        <dbReference type="ARBA" id="ARBA00001933"/>
    </source>
</evidence>
<dbReference type="PANTHER" id="PTHR42735:SF4">
    <property type="entry name" value="PYRIDOXAL PHOSPHATE-DEPENDENT DECARBOXYLASE FAMILY PROTEIN"/>
    <property type="match status" value="1"/>
</dbReference>
<dbReference type="GO" id="GO:0030170">
    <property type="term" value="F:pyridoxal phosphate binding"/>
    <property type="evidence" value="ECO:0007669"/>
    <property type="project" value="InterPro"/>
</dbReference>
<dbReference type="PANTHER" id="PTHR42735">
    <property type="match status" value="1"/>
</dbReference>